<evidence type="ECO:0008006" key="5">
    <source>
        <dbReference type="Google" id="ProtNLM"/>
    </source>
</evidence>
<evidence type="ECO:0000313" key="3">
    <source>
        <dbReference type="EMBL" id="BCJ29182.1"/>
    </source>
</evidence>
<keyword evidence="2" id="KW-0812">Transmembrane</keyword>
<name>A0A810L3H6_9ACTN</name>
<feature type="transmembrane region" description="Helical" evidence="2">
    <location>
        <begin position="136"/>
        <end position="158"/>
    </location>
</feature>
<dbReference type="OrthoDB" id="3406160at2"/>
<evidence type="ECO:0000256" key="1">
    <source>
        <dbReference type="SAM" id="MobiDB-lite"/>
    </source>
</evidence>
<evidence type="ECO:0000256" key="2">
    <source>
        <dbReference type="SAM" id="Phobius"/>
    </source>
</evidence>
<evidence type="ECO:0000313" key="4">
    <source>
        <dbReference type="Proteomes" id="UP000680750"/>
    </source>
</evidence>
<dbReference type="KEGG" id="aser:Asera_32900"/>
<keyword evidence="4" id="KW-1185">Reference proteome</keyword>
<organism evidence="3 4">
    <name type="scientific">Actinocatenispora sera</name>
    <dbReference type="NCBI Taxonomy" id="390989"/>
    <lineage>
        <taxon>Bacteria</taxon>
        <taxon>Bacillati</taxon>
        <taxon>Actinomycetota</taxon>
        <taxon>Actinomycetes</taxon>
        <taxon>Micromonosporales</taxon>
        <taxon>Micromonosporaceae</taxon>
        <taxon>Actinocatenispora</taxon>
    </lineage>
</organism>
<proteinExistence type="predicted"/>
<reference evidence="3" key="1">
    <citation type="submission" date="2020-08" db="EMBL/GenBank/DDBJ databases">
        <title>Whole genome shotgun sequence of Actinocatenispora sera NBRC 101916.</title>
        <authorList>
            <person name="Komaki H."/>
            <person name="Tamura T."/>
        </authorList>
    </citation>
    <scope>NUCLEOTIDE SEQUENCE</scope>
    <source>
        <strain evidence="3">NBRC 101916</strain>
    </source>
</reference>
<gene>
    <name evidence="3" type="ORF">Asera_32900</name>
</gene>
<keyword evidence="2" id="KW-0472">Membrane</keyword>
<dbReference type="Proteomes" id="UP000680750">
    <property type="component" value="Chromosome"/>
</dbReference>
<keyword evidence="2" id="KW-1133">Transmembrane helix</keyword>
<feature type="region of interest" description="Disordered" evidence="1">
    <location>
        <begin position="93"/>
        <end position="129"/>
    </location>
</feature>
<dbReference type="EMBL" id="AP023354">
    <property type="protein sequence ID" value="BCJ29182.1"/>
    <property type="molecule type" value="Genomic_DNA"/>
</dbReference>
<protein>
    <recommendedName>
        <fullName evidence="5">Helix-turn-helix protein</fullName>
    </recommendedName>
</protein>
<dbReference type="AlphaFoldDB" id="A0A810L3H6"/>
<dbReference type="RefSeq" id="WP_157035115.1">
    <property type="nucleotide sequence ID" value="NZ_AP023354.1"/>
</dbReference>
<accession>A0A810L3H6</accession>
<sequence length="172" mass="18233">MPETAPPRPPTPVDAAAFMTELRRLKAWSGRSYRQLERCARAAGDTLPYSTTASMLGRDRLPREELLVAFVRACGIDDARPWAAARATLAQGAPAVPHPTGQQPAPAGGCQPSTVSADSAVRDHPGSRWARPPRQLVAAAVLLVAVAVALTVGVTYTLGRHTANVSHTVLDR</sequence>